<dbReference type="PROSITE" id="PS50249">
    <property type="entry name" value="MPN"/>
    <property type="match status" value="1"/>
</dbReference>
<dbReference type="AlphaFoldDB" id="A0A286D815"/>
<sequence>MQARLRVRVPVDAGVASSEEVTRARDDRAIARALRILERRACAPGPTFGDVATCGAFFRLRLGNETREHFEAAFLDAQHRLIAVERLFSGSVDGAEVRPRIVVQRALALNAAAVMVAHNHPSGHSEPSTADRAVTVQLTSALRLVEIRLLDHFVVTASQAVSMAARGLV</sequence>
<protein>
    <submittedName>
        <fullName evidence="7">DNA repair protein RadC</fullName>
    </submittedName>
</protein>
<dbReference type="Pfam" id="PF04002">
    <property type="entry name" value="RadC"/>
    <property type="match status" value="1"/>
</dbReference>
<dbReference type="InterPro" id="IPR025657">
    <property type="entry name" value="RadC_JAB"/>
</dbReference>
<dbReference type="InterPro" id="IPR037518">
    <property type="entry name" value="MPN"/>
</dbReference>
<dbReference type="InterPro" id="IPR001405">
    <property type="entry name" value="UPF0758"/>
</dbReference>
<evidence type="ECO:0000256" key="4">
    <source>
        <dbReference type="ARBA" id="ARBA00022833"/>
    </source>
</evidence>
<accession>A0A286D815</accession>
<evidence type="ECO:0000313" key="7">
    <source>
        <dbReference type="EMBL" id="SOD54779.1"/>
    </source>
</evidence>
<keyword evidence="8" id="KW-1185">Reference proteome</keyword>
<dbReference type="RefSeq" id="WP_097122064.1">
    <property type="nucleotide sequence ID" value="NZ_OCND01000005.1"/>
</dbReference>
<dbReference type="InterPro" id="IPR020891">
    <property type="entry name" value="UPF0758_CS"/>
</dbReference>
<keyword evidence="4" id="KW-0862">Zinc</keyword>
<name>A0A286D815_9GAMM</name>
<keyword evidence="3" id="KW-0378">Hydrolase</keyword>
<dbReference type="Gene3D" id="3.40.140.10">
    <property type="entry name" value="Cytidine Deaminase, domain 2"/>
    <property type="match status" value="1"/>
</dbReference>
<reference evidence="7 8" key="1">
    <citation type="submission" date="2017-09" db="EMBL/GenBank/DDBJ databases">
        <authorList>
            <person name="Ehlers B."/>
            <person name="Leendertz F.H."/>
        </authorList>
    </citation>
    <scope>NUCLEOTIDE SEQUENCE [LARGE SCALE GENOMIC DNA]</scope>
    <source>
        <strain evidence="7 8">CGMCC 1.10978</strain>
    </source>
</reference>
<evidence type="ECO:0000256" key="2">
    <source>
        <dbReference type="ARBA" id="ARBA00022723"/>
    </source>
</evidence>
<dbReference type="Proteomes" id="UP000219374">
    <property type="component" value="Unassembled WGS sequence"/>
</dbReference>
<evidence type="ECO:0000313" key="8">
    <source>
        <dbReference type="Proteomes" id="UP000219374"/>
    </source>
</evidence>
<keyword evidence="1" id="KW-0645">Protease</keyword>
<evidence type="ECO:0000259" key="6">
    <source>
        <dbReference type="PROSITE" id="PS50249"/>
    </source>
</evidence>
<organism evidence="7 8">
    <name type="scientific">Pseudoxanthomonas wuyuanensis</name>
    <dbReference type="NCBI Taxonomy" id="1073196"/>
    <lineage>
        <taxon>Bacteria</taxon>
        <taxon>Pseudomonadati</taxon>
        <taxon>Pseudomonadota</taxon>
        <taxon>Gammaproteobacteria</taxon>
        <taxon>Lysobacterales</taxon>
        <taxon>Lysobacteraceae</taxon>
        <taxon>Pseudoxanthomonas</taxon>
    </lineage>
</organism>
<dbReference type="GO" id="GO:0046872">
    <property type="term" value="F:metal ion binding"/>
    <property type="evidence" value="ECO:0007669"/>
    <property type="project" value="UniProtKB-KW"/>
</dbReference>
<keyword evidence="5" id="KW-0482">Metalloprotease</keyword>
<gene>
    <name evidence="7" type="ORF">SAMN06296416_10539</name>
</gene>
<dbReference type="OrthoDB" id="9804482at2"/>
<keyword evidence="2" id="KW-0479">Metal-binding</keyword>
<evidence type="ECO:0000256" key="1">
    <source>
        <dbReference type="ARBA" id="ARBA00022670"/>
    </source>
</evidence>
<proteinExistence type="predicted"/>
<dbReference type="EMBL" id="OCND01000005">
    <property type="protein sequence ID" value="SOD54779.1"/>
    <property type="molecule type" value="Genomic_DNA"/>
</dbReference>
<dbReference type="CDD" id="cd08071">
    <property type="entry name" value="MPN_DUF2466"/>
    <property type="match status" value="1"/>
</dbReference>
<dbReference type="PANTHER" id="PTHR30471:SF3">
    <property type="entry name" value="UPF0758 PROTEIN YEES-RELATED"/>
    <property type="match status" value="1"/>
</dbReference>
<dbReference type="GO" id="GO:0008237">
    <property type="term" value="F:metallopeptidase activity"/>
    <property type="evidence" value="ECO:0007669"/>
    <property type="project" value="UniProtKB-KW"/>
</dbReference>
<dbReference type="GO" id="GO:0006508">
    <property type="term" value="P:proteolysis"/>
    <property type="evidence" value="ECO:0007669"/>
    <property type="project" value="UniProtKB-KW"/>
</dbReference>
<dbReference type="PROSITE" id="PS01302">
    <property type="entry name" value="UPF0758"/>
    <property type="match status" value="1"/>
</dbReference>
<dbReference type="PANTHER" id="PTHR30471">
    <property type="entry name" value="DNA REPAIR PROTEIN RADC"/>
    <property type="match status" value="1"/>
</dbReference>
<evidence type="ECO:0000256" key="5">
    <source>
        <dbReference type="ARBA" id="ARBA00023049"/>
    </source>
</evidence>
<evidence type="ECO:0000256" key="3">
    <source>
        <dbReference type="ARBA" id="ARBA00022801"/>
    </source>
</evidence>
<feature type="domain" description="MPN" evidence="6">
    <location>
        <begin position="47"/>
        <end position="169"/>
    </location>
</feature>